<dbReference type="InterPro" id="IPR017592">
    <property type="entry name" value="Pilus_assmbl_Flp-typ_CpaB"/>
</dbReference>
<dbReference type="InterPro" id="IPR013974">
    <property type="entry name" value="SAF"/>
</dbReference>
<dbReference type="NCBIfam" id="TIGR03177">
    <property type="entry name" value="pilus_cpaB"/>
    <property type="match status" value="1"/>
</dbReference>
<proteinExistence type="predicted"/>
<accession>A0A926EQV4</accession>
<evidence type="ECO:0000313" key="3">
    <source>
        <dbReference type="EMBL" id="MBC8584869.1"/>
    </source>
</evidence>
<dbReference type="RefSeq" id="WP_193537029.1">
    <property type="nucleotide sequence ID" value="NZ_JACRTD010000003.1"/>
</dbReference>
<dbReference type="Pfam" id="PF16976">
    <property type="entry name" value="RcpC"/>
    <property type="match status" value="1"/>
</dbReference>
<feature type="compositionally biased region" description="Acidic residues" evidence="1">
    <location>
        <begin position="268"/>
        <end position="284"/>
    </location>
</feature>
<evidence type="ECO:0000256" key="1">
    <source>
        <dbReference type="SAM" id="MobiDB-lite"/>
    </source>
</evidence>
<dbReference type="InterPro" id="IPR031571">
    <property type="entry name" value="RcpC_dom"/>
</dbReference>
<feature type="region of interest" description="Disordered" evidence="1">
    <location>
        <begin position="239"/>
        <end position="284"/>
    </location>
</feature>
<evidence type="ECO:0000259" key="2">
    <source>
        <dbReference type="SMART" id="SM00858"/>
    </source>
</evidence>
<dbReference type="CDD" id="cd11614">
    <property type="entry name" value="SAF_CpaB_FlgA_like"/>
    <property type="match status" value="1"/>
</dbReference>
<gene>
    <name evidence="3" type="primary">cpaB</name>
    <name evidence="3" type="ORF">H8705_04660</name>
</gene>
<keyword evidence="4" id="KW-1185">Reference proteome</keyword>
<dbReference type="AlphaFoldDB" id="A0A926EQV4"/>
<dbReference type="Pfam" id="PF08666">
    <property type="entry name" value="SAF"/>
    <property type="match status" value="1"/>
</dbReference>
<comment type="caution">
    <text evidence="3">The sequence shown here is derived from an EMBL/GenBank/DDBJ whole genome shotgun (WGS) entry which is preliminary data.</text>
</comment>
<dbReference type="SMART" id="SM00858">
    <property type="entry name" value="SAF"/>
    <property type="match status" value="1"/>
</dbReference>
<protein>
    <submittedName>
        <fullName evidence="3">Flp pilus assembly protein CpaB</fullName>
    </submittedName>
</protein>
<dbReference type="Proteomes" id="UP000623678">
    <property type="component" value="Unassembled WGS sequence"/>
</dbReference>
<reference evidence="3" key="1">
    <citation type="submission" date="2020-08" db="EMBL/GenBank/DDBJ databases">
        <title>Genome public.</title>
        <authorList>
            <person name="Liu C."/>
            <person name="Sun Q."/>
        </authorList>
    </citation>
    <scope>NUCLEOTIDE SEQUENCE</scope>
    <source>
        <strain evidence="3">NSJ-64</strain>
    </source>
</reference>
<sequence length="284" mass="30855">MSFLRNRTVIGVFCILLSVLICFGLTPLFNRAVSQKVEIVRVTQPIRAGEQITDDMVQLVQVGGYNLPDNVLHEKGNAVGKYATADLAVGDYIINTKLSDVPAADNAYLYDLDGSQQAISVTIRSFANGLSGKLQSGDIVSVVAPDYKQQGQTVIPPELQYVEVISVTASTGYDANTGEAQTDDEDGKELPSTVTLLVTPEQSKVLAELEEEGTIHLTLVYRGSKENAEKFLTAQDDVLLELYPPEPDPEEASQEETTQEETPTGTDNPEETEVETPTESEEVV</sequence>
<evidence type="ECO:0000313" key="4">
    <source>
        <dbReference type="Proteomes" id="UP000623678"/>
    </source>
</evidence>
<feature type="compositionally biased region" description="Acidic residues" evidence="1">
    <location>
        <begin position="247"/>
        <end position="259"/>
    </location>
</feature>
<organism evidence="3 4">
    <name type="scientific">Youxingia wuxianensis</name>
    <dbReference type="NCBI Taxonomy" id="2763678"/>
    <lineage>
        <taxon>Bacteria</taxon>
        <taxon>Bacillati</taxon>
        <taxon>Bacillota</taxon>
        <taxon>Clostridia</taxon>
        <taxon>Eubacteriales</taxon>
        <taxon>Oscillospiraceae</taxon>
        <taxon>Youxingia</taxon>
    </lineage>
</organism>
<dbReference type="EMBL" id="JACRTD010000003">
    <property type="protein sequence ID" value="MBC8584869.1"/>
    <property type="molecule type" value="Genomic_DNA"/>
</dbReference>
<feature type="domain" description="SAF" evidence="2">
    <location>
        <begin position="37"/>
        <end position="99"/>
    </location>
</feature>
<name>A0A926EQV4_9FIRM</name>